<dbReference type="Gene3D" id="3.30.930.10">
    <property type="entry name" value="Bira Bifunctional Protein, Domain 2"/>
    <property type="match status" value="1"/>
</dbReference>
<dbReference type="PROSITE" id="PS51733">
    <property type="entry name" value="BPL_LPL_CATALYTIC"/>
    <property type="match status" value="1"/>
</dbReference>
<evidence type="ECO:0000259" key="2">
    <source>
        <dbReference type="PROSITE" id="PS51733"/>
    </source>
</evidence>
<feature type="domain" description="BPL/LPL catalytic" evidence="2">
    <location>
        <begin position="7"/>
        <end position="185"/>
    </location>
</feature>
<dbReference type="InterPro" id="IPR004143">
    <property type="entry name" value="BPL_LPL_catalytic"/>
</dbReference>
<dbReference type="Proteomes" id="UP000323426">
    <property type="component" value="Unassembled WGS sequence"/>
</dbReference>
<gene>
    <name evidence="3" type="ORF">F0145_02705</name>
</gene>
<proteinExistence type="predicted"/>
<dbReference type="GO" id="GO:0004077">
    <property type="term" value="F:biotin--[biotin carboxyl-carrier protein] ligase activity"/>
    <property type="evidence" value="ECO:0007669"/>
    <property type="project" value="UniProtKB-EC"/>
</dbReference>
<dbReference type="Pfam" id="PF03099">
    <property type="entry name" value="BPL_LplA_LipB"/>
    <property type="match status" value="1"/>
</dbReference>
<dbReference type="AlphaFoldDB" id="A0A5M6DU21"/>
<evidence type="ECO:0000256" key="1">
    <source>
        <dbReference type="ARBA" id="ARBA00022598"/>
    </source>
</evidence>
<keyword evidence="4" id="KW-1185">Reference proteome</keyword>
<dbReference type="EMBL" id="VWSF01000001">
    <property type="protein sequence ID" value="KAA5549650.1"/>
    <property type="molecule type" value="Genomic_DNA"/>
</dbReference>
<sequence length="249" mass="28111">MAPNTLFTGKQVIYLPQCDSTNRFAQNLINKNEATEGTVVITECQTHGQGQRGNTWEAEPGKNITLSLILKPGFLAIQQQFNLNICIALAVLDVARLYLPPNLKLKWPNDLYYENKKVGGILIQNSLSGQIIQHAVIGIGLNINQLLFLVPTAISFAQVTGKSFNLNELTEKLLEFIEVRYLQLKEGRTAKLRFEYLQNLYRYQELHTYQINGSLVEGTIIGIDETGQLCLQIGQKIEYFSFKEIAFVI</sequence>
<evidence type="ECO:0000313" key="4">
    <source>
        <dbReference type="Proteomes" id="UP000323426"/>
    </source>
</evidence>
<dbReference type="EC" id="6.3.4.15" evidence="3"/>
<evidence type="ECO:0000313" key="3">
    <source>
        <dbReference type="EMBL" id="KAA5549650.1"/>
    </source>
</evidence>
<protein>
    <submittedName>
        <fullName evidence="3">Biotin--[acetyl-CoA-carboxylase] ligase</fullName>
        <ecNumber evidence="3">6.3.4.15</ecNumber>
    </submittedName>
</protein>
<dbReference type="PANTHER" id="PTHR12835:SF5">
    <property type="entry name" value="BIOTIN--PROTEIN LIGASE"/>
    <property type="match status" value="1"/>
</dbReference>
<dbReference type="InterPro" id="IPR004408">
    <property type="entry name" value="Biotin_CoA_COase_ligase"/>
</dbReference>
<dbReference type="InterPro" id="IPR045864">
    <property type="entry name" value="aa-tRNA-synth_II/BPL/LPL"/>
</dbReference>
<dbReference type="CDD" id="cd16442">
    <property type="entry name" value="BPL"/>
    <property type="match status" value="1"/>
</dbReference>
<organism evidence="3 4">
    <name type="scientific">Adhaeribacter rhizoryzae</name>
    <dbReference type="NCBI Taxonomy" id="2607907"/>
    <lineage>
        <taxon>Bacteria</taxon>
        <taxon>Pseudomonadati</taxon>
        <taxon>Bacteroidota</taxon>
        <taxon>Cytophagia</taxon>
        <taxon>Cytophagales</taxon>
        <taxon>Hymenobacteraceae</taxon>
        <taxon>Adhaeribacter</taxon>
    </lineage>
</organism>
<comment type="caution">
    <text evidence="3">The sequence shown here is derived from an EMBL/GenBank/DDBJ whole genome shotgun (WGS) entry which is preliminary data.</text>
</comment>
<keyword evidence="1 3" id="KW-0436">Ligase</keyword>
<dbReference type="PANTHER" id="PTHR12835">
    <property type="entry name" value="BIOTIN PROTEIN LIGASE"/>
    <property type="match status" value="1"/>
</dbReference>
<reference evidence="3 4" key="1">
    <citation type="submission" date="2019-09" db="EMBL/GenBank/DDBJ databases">
        <title>Genome sequence and assembly of Adhaeribacter sp.</title>
        <authorList>
            <person name="Chhetri G."/>
        </authorList>
    </citation>
    <scope>NUCLEOTIDE SEQUENCE [LARGE SCALE GENOMIC DNA]</scope>
    <source>
        <strain evidence="3 4">DK36</strain>
    </source>
</reference>
<name>A0A5M6DU21_9BACT</name>
<dbReference type="NCBIfam" id="TIGR00121">
    <property type="entry name" value="birA_ligase"/>
    <property type="match status" value="1"/>
</dbReference>
<dbReference type="SUPFAM" id="SSF55681">
    <property type="entry name" value="Class II aaRS and biotin synthetases"/>
    <property type="match status" value="1"/>
</dbReference>
<dbReference type="GO" id="GO:0005737">
    <property type="term" value="C:cytoplasm"/>
    <property type="evidence" value="ECO:0007669"/>
    <property type="project" value="TreeGrafter"/>
</dbReference>
<accession>A0A5M6DU21</accession>